<dbReference type="PANTHER" id="PTHR10743:SF0">
    <property type="entry name" value="PROTEIN RER1"/>
    <property type="match status" value="1"/>
</dbReference>
<dbReference type="OrthoDB" id="448250at2759"/>
<comment type="similarity">
    <text evidence="2">Belongs to the RER1 family.</text>
</comment>
<dbReference type="GO" id="GO:0006621">
    <property type="term" value="P:protein retention in ER lumen"/>
    <property type="evidence" value="ECO:0007669"/>
    <property type="project" value="TreeGrafter"/>
</dbReference>
<feature type="transmembrane region" description="Helical" evidence="7">
    <location>
        <begin position="53"/>
        <end position="69"/>
    </location>
</feature>
<evidence type="ECO:0000256" key="4">
    <source>
        <dbReference type="ARBA" id="ARBA00022989"/>
    </source>
</evidence>
<sequence>MGDVLPQTSPGGQEGPVSPPETLPEFMKAKSSTVFDQIDSVLNMTIPMKNERWIGLAVVAAIYLLRVIVTGRFYLITYCLYLYAAGKFVLFVTPRVTGDSMQDDMPSLPTSSGDEYKPFVRKLPEYKFWRTLAEGQAMAAVASLFPFFDIPVYAPILVIYLCLLGFVLVKQELSRWERLNVSKADAVKQWFGLIKKPNYTGKQTGAKEPGMPSPHAD</sequence>
<feature type="transmembrane region" description="Helical" evidence="7">
    <location>
        <begin position="75"/>
        <end position="93"/>
    </location>
</feature>
<feature type="compositionally biased region" description="Polar residues" evidence="6">
    <location>
        <begin position="1"/>
        <end position="11"/>
    </location>
</feature>
<keyword evidence="5 7" id="KW-0472">Membrane</keyword>
<feature type="transmembrane region" description="Helical" evidence="7">
    <location>
        <begin position="152"/>
        <end position="169"/>
    </location>
</feature>
<name>A0A9K3CVA8_9EUKA</name>
<dbReference type="GO" id="GO:0000139">
    <property type="term" value="C:Golgi membrane"/>
    <property type="evidence" value="ECO:0007669"/>
    <property type="project" value="TreeGrafter"/>
</dbReference>
<gene>
    <name evidence="8" type="ORF">KIPB_003366</name>
</gene>
<dbReference type="InterPro" id="IPR004932">
    <property type="entry name" value="Rer1"/>
</dbReference>
<comment type="caution">
    <text evidence="8">The sequence shown here is derived from an EMBL/GenBank/DDBJ whole genome shotgun (WGS) entry which is preliminary data.</text>
</comment>
<evidence type="ECO:0000256" key="2">
    <source>
        <dbReference type="ARBA" id="ARBA00006070"/>
    </source>
</evidence>
<evidence type="ECO:0000313" key="8">
    <source>
        <dbReference type="EMBL" id="GIQ82264.1"/>
    </source>
</evidence>
<feature type="region of interest" description="Disordered" evidence="6">
    <location>
        <begin position="1"/>
        <end position="22"/>
    </location>
</feature>
<evidence type="ECO:0000256" key="6">
    <source>
        <dbReference type="SAM" id="MobiDB-lite"/>
    </source>
</evidence>
<proteinExistence type="inferred from homology"/>
<accession>A0A9K3CVA8</accession>
<reference evidence="8 9" key="1">
    <citation type="journal article" date="2018" name="PLoS ONE">
        <title>The draft genome of Kipferlia bialata reveals reductive genome evolution in fornicate parasites.</title>
        <authorList>
            <person name="Tanifuji G."/>
            <person name="Takabayashi S."/>
            <person name="Kume K."/>
            <person name="Takagi M."/>
            <person name="Nakayama T."/>
            <person name="Kamikawa R."/>
            <person name="Inagaki Y."/>
            <person name="Hashimoto T."/>
        </authorList>
    </citation>
    <scope>NUCLEOTIDE SEQUENCE [LARGE SCALE GENOMIC DNA]</scope>
    <source>
        <strain evidence="8">NY0173</strain>
    </source>
</reference>
<keyword evidence="9" id="KW-1185">Reference proteome</keyword>
<dbReference type="PANTHER" id="PTHR10743">
    <property type="entry name" value="PROTEIN RER1"/>
    <property type="match status" value="1"/>
</dbReference>
<dbReference type="GO" id="GO:0006890">
    <property type="term" value="P:retrograde vesicle-mediated transport, Golgi to endoplasmic reticulum"/>
    <property type="evidence" value="ECO:0007669"/>
    <property type="project" value="TreeGrafter"/>
</dbReference>
<evidence type="ECO:0000313" key="9">
    <source>
        <dbReference type="Proteomes" id="UP000265618"/>
    </source>
</evidence>
<evidence type="ECO:0000256" key="1">
    <source>
        <dbReference type="ARBA" id="ARBA00004141"/>
    </source>
</evidence>
<keyword evidence="4 7" id="KW-1133">Transmembrane helix</keyword>
<evidence type="ECO:0000256" key="5">
    <source>
        <dbReference type="ARBA" id="ARBA00023136"/>
    </source>
</evidence>
<comment type="subcellular location">
    <subcellularLocation>
        <location evidence="1">Membrane</location>
        <topology evidence="1">Multi-pass membrane protein</topology>
    </subcellularLocation>
</comment>
<dbReference type="EMBL" id="BDIP01000638">
    <property type="protein sequence ID" value="GIQ82264.1"/>
    <property type="molecule type" value="Genomic_DNA"/>
</dbReference>
<evidence type="ECO:0000256" key="3">
    <source>
        <dbReference type="ARBA" id="ARBA00022692"/>
    </source>
</evidence>
<dbReference type="GO" id="GO:0005783">
    <property type="term" value="C:endoplasmic reticulum"/>
    <property type="evidence" value="ECO:0007669"/>
    <property type="project" value="GOC"/>
</dbReference>
<dbReference type="Proteomes" id="UP000265618">
    <property type="component" value="Unassembled WGS sequence"/>
</dbReference>
<organism evidence="8 9">
    <name type="scientific">Kipferlia bialata</name>
    <dbReference type="NCBI Taxonomy" id="797122"/>
    <lineage>
        <taxon>Eukaryota</taxon>
        <taxon>Metamonada</taxon>
        <taxon>Carpediemonas-like organisms</taxon>
        <taxon>Kipferlia</taxon>
    </lineage>
</organism>
<dbReference type="AlphaFoldDB" id="A0A9K3CVA8"/>
<evidence type="ECO:0000256" key="7">
    <source>
        <dbReference type="SAM" id="Phobius"/>
    </source>
</evidence>
<dbReference type="Pfam" id="PF03248">
    <property type="entry name" value="Rer1"/>
    <property type="match status" value="1"/>
</dbReference>
<protein>
    <submittedName>
        <fullName evidence="8">Retrieval of early ER protein Rer1</fullName>
    </submittedName>
</protein>
<keyword evidence="3 7" id="KW-0812">Transmembrane</keyword>